<evidence type="ECO:0000256" key="2">
    <source>
        <dbReference type="SAM" id="MobiDB-lite"/>
    </source>
</evidence>
<reference evidence="3" key="1">
    <citation type="journal article" date="2009" name="PLoS Genet.">
        <title>Sequencing, mapping, and analysis of 27,455 maize full-length cDNAs.</title>
        <authorList>
            <person name="Soderlund C."/>
            <person name="Descour A."/>
            <person name="Kudrna D."/>
            <person name="Bomhoff M."/>
            <person name="Boyd L."/>
            <person name="Currie J."/>
            <person name="Angelova A."/>
            <person name="Collura K."/>
            <person name="Wissotski M."/>
            <person name="Ashley E."/>
            <person name="Morrow D."/>
            <person name="Fernandes J."/>
            <person name="Walbot V."/>
            <person name="Yu Y."/>
        </authorList>
    </citation>
    <scope>NUCLEOTIDE SEQUENCE</scope>
    <source>
        <strain evidence="3">B73</strain>
    </source>
</reference>
<dbReference type="ExpressionAtlas" id="B4G0E6">
    <property type="expression patterns" value="baseline and differential"/>
</dbReference>
<dbReference type="EMBL" id="BT042834">
    <property type="protein sequence ID" value="ACF87839.1"/>
    <property type="molecule type" value="mRNA"/>
</dbReference>
<dbReference type="OrthoDB" id="785943at2759"/>
<keyword evidence="1" id="KW-0175">Coiled coil</keyword>
<dbReference type="GeneID" id="100274351"/>
<proteinExistence type="evidence at transcript level"/>
<protein>
    <submittedName>
        <fullName evidence="3">Uncharacterized protein</fullName>
    </submittedName>
</protein>
<sequence length="402" mass="45684">MEPEAAVLAQLQLQLLVLVSEFRHLRERERGAREELRDAGQRWEAAAAEQRREARELRVEVASRDDSLRRLEARIKCLENENEQLEKNENNLKESMDVLLQSREAFIKHYEDSTCSMQWTIQLKDKQIAVMSEKLNSHLVLFSSVEKEVAAVKQVLGDVHCLVGEKENVVADLKDKVQRISVLEKDFVENLNFLESKISAYQLELRSRARIIYELKNRLQDEKLNSSFQPHLEELNKTLLVKDYAIDRLTSENQAMRLELHNMEIALQKFQDLFSSIGHEGMNSFSAISENQDVQDVNNEQHERVPGTQCGLANEHTLVTAVVKEATTQNVDHQLETDPGSMQVQSPVHFKSGAMPSPELVAANTEKADSLLEPNVDIGMGSLSPARPTDCLNMDLDTESQS</sequence>
<evidence type="ECO:0000313" key="3">
    <source>
        <dbReference type="EMBL" id="ACF87839.1"/>
    </source>
</evidence>
<accession>B4G0E6</accession>
<feature type="region of interest" description="Disordered" evidence="2">
    <location>
        <begin position="381"/>
        <end position="402"/>
    </location>
</feature>
<feature type="coiled-coil region" evidence="1">
    <location>
        <begin position="33"/>
        <end position="102"/>
    </location>
</feature>
<name>B4G0E6_MAIZE</name>
<dbReference type="AlphaFoldDB" id="B4G0E6"/>
<feature type="coiled-coil region" evidence="1">
    <location>
        <begin position="246"/>
        <end position="273"/>
    </location>
</feature>
<dbReference type="KEGG" id="zma:100274351"/>
<evidence type="ECO:0000256" key="1">
    <source>
        <dbReference type="SAM" id="Coils"/>
    </source>
</evidence>
<organism evidence="3">
    <name type="scientific">Zea mays</name>
    <name type="common">Maize</name>
    <dbReference type="NCBI Taxonomy" id="4577"/>
    <lineage>
        <taxon>Eukaryota</taxon>
        <taxon>Viridiplantae</taxon>
        <taxon>Streptophyta</taxon>
        <taxon>Embryophyta</taxon>
        <taxon>Tracheophyta</taxon>
        <taxon>Spermatophyta</taxon>
        <taxon>Magnoliopsida</taxon>
        <taxon>Liliopsida</taxon>
        <taxon>Poales</taxon>
        <taxon>Poaceae</taxon>
        <taxon>PACMAD clade</taxon>
        <taxon>Panicoideae</taxon>
        <taxon>Andropogonodae</taxon>
        <taxon>Andropogoneae</taxon>
        <taxon>Tripsacinae</taxon>
        <taxon>Zea</taxon>
    </lineage>
</organism>
<dbReference type="RefSeq" id="NP_001142183.1">
    <property type="nucleotide sequence ID" value="NM_001148711.1"/>
</dbReference>